<evidence type="ECO:0000256" key="1">
    <source>
        <dbReference type="SAM" id="Phobius"/>
    </source>
</evidence>
<keyword evidence="1" id="KW-0812">Transmembrane</keyword>
<protein>
    <submittedName>
        <fullName evidence="2">Uncharacterized protein</fullName>
    </submittedName>
</protein>
<reference evidence="2" key="1">
    <citation type="journal article" date="2014" name="Front. Microbiol.">
        <title>High frequency of phylogenetically diverse reductive dehalogenase-homologous genes in deep subseafloor sedimentary metagenomes.</title>
        <authorList>
            <person name="Kawai M."/>
            <person name="Futagami T."/>
            <person name="Toyoda A."/>
            <person name="Takaki Y."/>
            <person name="Nishi S."/>
            <person name="Hori S."/>
            <person name="Arai W."/>
            <person name="Tsubouchi T."/>
            <person name="Morono Y."/>
            <person name="Uchiyama I."/>
            <person name="Ito T."/>
            <person name="Fujiyama A."/>
            <person name="Inagaki F."/>
            <person name="Takami H."/>
        </authorList>
    </citation>
    <scope>NUCLEOTIDE SEQUENCE</scope>
    <source>
        <strain evidence="2">Expedition CK06-06</strain>
    </source>
</reference>
<evidence type="ECO:0000313" key="2">
    <source>
        <dbReference type="EMBL" id="GAJ00727.1"/>
    </source>
</evidence>
<keyword evidence="1" id="KW-1133">Transmembrane helix</keyword>
<dbReference type="EMBL" id="BARW01022572">
    <property type="protein sequence ID" value="GAJ00727.1"/>
    <property type="molecule type" value="Genomic_DNA"/>
</dbReference>
<feature type="transmembrane region" description="Helical" evidence="1">
    <location>
        <begin position="12"/>
        <end position="32"/>
    </location>
</feature>
<comment type="caution">
    <text evidence="2">The sequence shown here is derived from an EMBL/GenBank/DDBJ whole genome shotgun (WGS) entry which is preliminary data.</text>
</comment>
<gene>
    <name evidence="2" type="ORF">S12H4_37630</name>
</gene>
<name>X1UAU5_9ZZZZ</name>
<accession>X1UAU5</accession>
<proteinExistence type="predicted"/>
<organism evidence="2">
    <name type="scientific">marine sediment metagenome</name>
    <dbReference type="NCBI Taxonomy" id="412755"/>
    <lineage>
        <taxon>unclassified sequences</taxon>
        <taxon>metagenomes</taxon>
        <taxon>ecological metagenomes</taxon>
    </lineage>
</organism>
<keyword evidence="1" id="KW-0472">Membrane</keyword>
<dbReference type="AlphaFoldDB" id="X1UAU5"/>
<sequence length="45" mass="5233">MNEVMNMSKQGISGYHFVLIDIVFKVFFLYSLSQLFSESKETPNI</sequence>